<proteinExistence type="predicted"/>
<dbReference type="AlphaFoldDB" id="A0A2H3JPQ6"/>
<evidence type="ECO:0000313" key="1">
    <source>
        <dbReference type="EMBL" id="PCH44156.1"/>
    </source>
</evidence>
<organism evidence="1 2">
    <name type="scientific">Wolfiporia cocos (strain MD-104)</name>
    <name type="common">Brown rot fungus</name>
    <dbReference type="NCBI Taxonomy" id="742152"/>
    <lineage>
        <taxon>Eukaryota</taxon>
        <taxon>Fungi</taxon>
        <taxon>Dikarya</taxon>
        <taxon>Basidiomycota</taxon>
        <taxon>Agaricomycotina</taxon>
        <taxon>Agaricomycetes</taxon>
        <taxon>Polyporales</taxon>
        <taxon>Phaeolaceae</taxon>
        <taxon>Wolfiporia</taxon>
    </lineage>
</organism>
<protein>
    <submittedName>
        <fullName evidence="1">Uncharacterized protein</fullName>
    </submittedName>
</protein>
<name>A0A2H3JPQ6_WOLCO</name>
<dbReference type="Proteomes" id="UP000218811">
    <property type="component" value="Unassembled WGS sequence"/>
</dbReference>
<accession>A0A2H3JPQ6</accession>
<keyword evidence="2" id="KW-1185">Reference proteome</keyword>
<reference evidence="1 2" key="1">
    <citation type="journal article" date="2012" name="Science">
        <title>The Paleozoic origin of enzymatic lignin decomposition reconstructed from 31 fungal genomes.</title>
        <authorList>
            <person name="Floudas D."/>
            <person name="Binder M."/>
            <person name="Riley R."/>
            <person name="Barry K."/>
            <person name="Blanchette R.A."/>
            <person name="Henrissat B."/>
            <person name="Martinez A.T."/>
            <person name="Otillar R."/>
            <person name="Spatafora J.W."/>
            <person name="Yadav J.S."/>
            <person name="Aerts A."/>
            <person name="Benoit I."/>
            <person name="Boyd A."/>
            <person name="Carlson A."/>
            <person name="Copeland A."/>
            <person name="Coutinho P.M."/>
            <person name="de Vries R.P."/>
            <person name="Ferreira P."/>
            <person name="Findley K."/>
            <person name="Foster B."/>
            <person name="Gaskell J."/>
            <person name="Glotzer D."/>
            <person name="Gorecki P."/>
            <person name="Heitman J."/>
            <person name="Hesse C."/>
            <person name="Hori C."/>
            <person name="Igarashi K."/>
            <person name="Jurgens J.A."/>
            <person name="Kallen N."/>
            <person name="Kersten P."/>
            <person name="Kohler A."/>
            <person name="Kuees U."/>
            <person name="Kumar T.K.A."/>
            <person name="Kuo A."/>
            <person name="LaButti K."/>
            <person name="Larrondo L.F."/>
            <person name="Lindquist E."/>
            <person name="Ling A."/>
            <person name="Lombard V."/>
            <person name="Lucas S."/>
            <person name="Lundell T."/>
            <person name="Martin R."/>
            <person name="McLaughlin D.J."/>
            <person name="Morgenstern I."/>
            <person name="Morin E."/>
            <person name="Murat C."/>
            <person name="Nagy L.G."/>
            <person name="Nolan M."/>
            <person name="Ohm R.A."/>
            <person name="Patyshakuliyeva A."/>
            <person name="Rokas A."/>
            <person name="Ruiz-Duenas F.J."/>
            <person name="Sabat G."/>
            <person name="Salamov A."/>
            <person name="Samejima M."/>
            <person name="Schmutz J."/>
            <person name="Slot J.C."/>
            <person name="St John F."/>
            <person name="Stenlid J."/>
            <person name="Sun H."/>
            <person name="Sun S."/>
            <person name="Syed K."/>
            <person name="Tsang A."/>
            <person name="Wiebenga A."/>
            <person name="Young D."/>
            <person name="Pisabarro A."/>
            <person name="Eastwood D.C."/>
            <person name="Martin F."/>
            <person name="Cullen D."/>
            <person name="Grigoriev I.V."/>
            <person name="Hibbett D.S."/>
        </authorList>
    </citation>
    <scope>NUCLEOTIDE SEQUENCE [LARGE SCALE GENOMIC DNA]</scope>
    <source>
        <strain evidence="1 2">MD-104</strain>
    </source>
</reference>
<sequence length="186" mass="19658">MPQQSISSPLRLPMLPKMLPACTPAVFPSPMCGEAVAETSLRHSRCSGSGVTYVDSESDSGCTCQRTASSHECSLHPFPSSGNSDASSPPGSVIITVWPSEVDAASYDLCRGALSIPLAHDECRELPLLEGLDLELKTLDNSGSPNHLVVFFGPRTDGAERAAYSSAHKSSEGVDKLEIIKLNANT</sequence>
<gene>
    <name evidence="1" type="ORF">WOLCODRAFT_164949</name>
</gene>
<dbReference type="EMBL" id="KB468157">
    <property type="protein sequence ID" value="PCH44156.1"/>
    <property type="molecule type" value="Genomic_DNA"/>
</dbReference>
<evidence type="ECO:0000313" key="2">
    <source>
        <dbReference type="Proteomes" id="UP000218811"/>
    </source>
</evidence>